<evidence type="ECO:0000313" key="2">
    <source>
        <dbReference type="Proteomes" id="UP000028990"/>
    </source>
</evidence>
<sequence>MRFVKALPLRHGALYDKKNKDELRIWRASQPKYADQIVIVALAALASIKDQMNMEATTSNKHVNVSDIKPSMA</sequence>
<proteinExistence type="predicted"/>
<accession>A0A091DC01</accession>
<organism evidence="1 2">
    <name type="scientific">Fukomys damarensis</name>
    <name type="common">Damaraland mole rat</name>
    <name type="synonym">Cryptomys damarensis</name>
    <dbReference type="NCBI Taxonomy" id="885580"/>
    <lineage>
        <taxon>Eukaryota</taxon>
        <taxon>Metazoa</taxon>
        <taxon>Chordata</taxon>
        <taxon>Craniata</taxon>
        <taxon>Vertebrata</taxon>
        <taxon>Euteleostomi</taxon>
        <taxon>Mammalia</taxon>
        <taxon>Eutheria</taxon>
        <taxon>Euarchontoglires</taxon>
        <taxon>Glires</taxon>
        <taxon>Rodentia</taxon>
        <taxon>Hystricomorpha</taxon>
        <taxon>Bathyergidae</taxon>
        <taxon>Fukomys</taxon>
    </lineage>
</organism>
<evidence type="ECO:0000313" key="1">
    <source>
        <dbReference type="EMBL" id="KFO28602.1"/>
    </source>
</evidence>
<protein>
    <submittedName>
        <fullName evidence="1">Uncharacterized protein</fullName>
    </submittedName>
</protein>
<gene>
    <name evidence="1" type="ORF">H920_10001</name>
</gene>
<dbReference type="AlphaFoldDB" id="A0A091DC01"/>
<keyword evidence="2" id="KW-1185">Reference proteome</keyword>
<dbReference type="Proteomes" id="UP000028990">
    <property type="component" value="Unassembled WGS sequence"/>
</dbReference>
<reference evidence="1 2" key="1">
    <citation type="submission" date="2013-11" db="EMBL/GenBank/DDBJ databases">
        <title>The Damaraland mole rat (Fukomys damarensis) genome and evolution of African mole rats.</title>
        <authorList>
            <person name="Gladyshev V.N."/>
            <person name="Fang X."/>
        </authorList>
    </citation>
    <scope>NUCLEOTIDE SEQUENCE [LARGE SCALE GENOMIC DNA]</scope>
    <source>
        <tissue evidence="1">Liver</tissue>
    </source>
</reference>
<dbReference type="EMBL" id="KN122715">
    <property type="protein sequence ID" value="KFO28602.1"/>
    <property type="molecule type" value="Genomic_DNA"/>
</dbReference>
<name>A0A091DC01_FUKDA</name>